<feature type="region of interest" description="Disordered" evidence="2">
    <location>
        <begin position="246"/>
        <end position="282"/>
    </location>
</feature>
<keyword evidence="1" id="KW-0539">Nucleus</keyword>
<feature type="region of interest" description="Disordered" evidence="2">
    <location>
        <begin position="116"/>
        <end position="207"/>
    </location>
</feature>
<dbReference type="GO" id="GO:0000981">
    <property type="term" value="F:DNA-binding transcription factor activity, RNA polymerase II-specific"/>
    <property type="evidence" value="ECO:0007669"/>
    <property type="project" value="InterPro"/>
</dbReference>
<keyword evidence="5" id="KW-1185">Reference proteome</keyword>
<evidence type="ECO:0000259" key="3">
    <source>
        <dbReference type="PROSITE" id="PS50048"/>
    </source>
</evidence>
<dbReference type="SMART" id="SM00066">
    <property type="entry name" value="GAL4"/>
    <property type="match status" value="1"/>
</dbReference>
<dbReference type="PROSITE" id="PS00463">
    <property type="entry name" value="ZN2_CY6_FUNGAL_1"/>
    <property type="match status" value="1"/>
</dbReference>
<dbReference type="PANTHER" id="PTHR46910:SF40">
    <property type="entry name" value="ZN(II)2CYS6 TRANSCRIPTION FACTOR (EUROFUNG)"/>
    <property type="match status" value="1"/>
</dbReference>
<dbReference type="InterPro" id="IPR001138">
    <property type="entry name" value="Zn2Cys6_DnaBD"/>
</dbReference>
<accession>A0A427Y280</accession>
<feature type="region of interest" description="Disordered" evidence="2">
    <location>
        <begin position="1"/>
        <end position="55"/>
    </location>
</feature>
<evidence type="ECO:0000256" key="1">
    <source>
        <dbReference type="ARBA" id="ARBA00023242"/>
    </source>
</evidence>
<dbReference type="AlphaFoldDB" id="A0A427Y280"/>
<sequence length="297" mass="32569">MSSTPLSAPLPGTRPHYFGDERRSTNGPVPPRPDLFRRHSSHPYEYNPASQPVAYRHVDYTPVGLGTSRAPISRTTKACNACRARKVRCDAGGNAGGEPSTCSRCRESGVPCVYSGAQKKRGPCPGTTRPTIAARRRSSQRGVPAVYEQAPTYHPYSNRSSYAYPTSPHAYPPRHTRTTSPRRCTVPPTPEPSPFDSAPLQRKHSQPQAVLSWPHNPASLAAAPYPAKHVDDRRISFDPEYSMRAAPAHAPAHAPGAMPASAAQVEDDRRGSFFGDRGRQLPPLRLAIERRTSYYEP</sequence>
<dbReference type="Pfam" id="PF00172">
    <property type="entry name" value="Zn_clus"/>
    <property type="match status" value="1"/>
</dbReference>
<protein>
    <recommendedName>
        <fullName evidence="3">Zn(2)-C6 fungal-type domain-containing protein</fullName>
    </recommendedName>
</protein>
<feature type="domain" description="Zn(2)-C6 fungal-type" evidence="3">
    <location>
        <begin position="78"/>
        <end position="114"/>
    </location>
</feature>
<comment type="caution">
    <text evidence="4">The sequence shown here is derived from an EMBL/GenBank/DDBJ whole genome shotgun (WGS) entry which is preliminary data.</text>
</comment>
<evidence type="ECO:0000313" key="4">
    <source>
        <dbReference type="EMBL" id="RSH85256.1"/>
    </source>
</evidence>
<dbReference type="Proteomes" id="UP000279259">
    <property type="component" value="Unassembled WGS sequence"/>
</dbReference>
<feature type="compositionally biased region" description="Polar residues" evidence="2">
    <location>
        <begin position="155"/>
        <end position="164"/>
    </location>
</feature>
<dbReference type="InterPro" id="IPR036864">
    <property type="entry name" value="Zn2-C6_fun-type_DNA-bd_sf"/>
</dbReference>
<evidence type="ECO:0000313" key="5">
    <source>
        <dbReference type="Proteomes" id="UP000279259"/>
    </source>
</evidence>
<dbReference type="InterPro" id="IPR050987">
    <property type="entry name" value="AtrR-like"/>
</dbReference>
<name>A0A427Y280_9TREE</name>
<dbReference type="GO" id="GO:0008270">
    <property type="term" value="F:zinc ion binding"/>
    <property type="evidence" value="ECO:0007669"/>
    <property type="project" value="InterPro"/>
</dbReference>
<dbReference type="OrthoDB" id="39175at2759"/>
<dbReference type="SUPFAM" id="SSF57701">
    <property type="entry name" value="Zn2/Cys6 DNA-binding domain"/>
    <property type="match status" value="1"/>
</dbReference>
<dbReference type="EMBL" id="RSCD01000021">
    <property type="protein sequence ID" value="RSH85256.1"/>
    <property type="molecule type" value="Genomic_DNA"/>
</dbReference>
<dbReference type="STRING" id="1890683.A0A427Y280"/>
<dbReference type="PROSITE" id="PS50048">
    <property type="entry name" value="ZN2_CY6_FUNGAL_2"/>
    <property type="match status" value="1"/>
</dbReference>
<evidence type="ECO:0000256" key="2">
    <source>
        <dbReference type="SAM" id="MobiDB-lite"/>
    </source>
</evidence>
<feature type="compositionally biased region" description="Basic and acidic residues" evidence="2">
    <location>
        <begin position="266"/>
        <end position="279"/>
    </location>
</feature>
<feature type="compositionally biased region" description="Low complexity" evidence="2">
    <location>
        <begin position="246"/>
        <end position="263"/>
    </location>
</feature>
<dbReference type="CDD" id="cd00067">
    <property type="entry name" value="GAL4"/>
    <property type="match status" value="1"/>
</dbReference>
<organism evidence="4 5">
    <name type="scientific">Saitozyma podzolica</name>
    <dbReference type="NCBI Taxonomy" id="1890683"/>
    <lineage>
        <taxon>Eukaryota</taxon>
        <taxon>Fungi</taxon>
        <taxon>Dikarya</taxon>
        <taxon>Basidiomycota</taxon>
        <taxon>Agaricomycotina</taxon>
        <taxon>Tremellomycetes</taxon>
        <taxon>Tremellales</taxon>
        <taxon>Trimorphomycetaceae</taxon>
        <taxon>Saitozyma</taxon>
    </lineage>
</organism>
<gene>
    <name evidence="4" type="ORF">EHS25_005063</name>
</gene>
<proteinExistence type="predicted"/>
<dbReference type="PANTHER" id="PTHR46910">
    <property type="entry name" value="TRANSCRIPTION FACTOR PDR1"/>
    <property type="match status" value="1"/>
</dbReference>
<reference evidence="4 5" key="1">
    <citation type="submission" date="2018-11" db="EMBL/GenBank/DDBJ databases">
        <title>Genome sequence of Saitozyma podzolica DSM 27192.</title>
        <authorList>
            <person name="Aliyu H."/>
            <person name="Gorte O."/>
            <person name="Ochsenreither K."/>
        </authorList>
    </citation>
    <scope>NUCLEOTIDE SEQUENCE [LARGE SCALE GENOMIC DNA]</scope>
    <source>
        <strain evidence="4 5">DSM 27192</strain>
    </source>
</reference>
<dbReference type="Gene3D" id="4.10.240.10">
    <property type="entry name" value="Zn(2)-C6 fungal-type DNA-binding domain"/>
    <property type="match status" value="1"/>
</dbReference>